<dbReference type="InterPro" id="IPR049557">
    <property type="entry name" value="Transketolase_CS"/>
</dbReference>
<evidence type="ECO:0000259" key="5">
    <source>
        <dbReference type="Pfam" id="PF00456"/>
    </source>
</evidence>
<proteinExistence type="predicted"/>
<name>A0AAW4JTP1_9ACTN</name>
<evidence type="ECO:0000256" key="1">
    <source>
        <dbReference type="ARBA" id="ARBA00001964"/>
    </source>
</evidence>
<comment type="caution">
    <text evidence="6">The sequence shown here is derived from an EMBL/GenBank/DDBJ whole genome shotgun (WGS) entry which is preliminary data.</text>
</comment>
<dbReference type="PANTHER" id="PTHR47514">
    <property type="entry name" value="TRANSKETOLASE N-TERMINAL SECTION-RELATED"/>
    <property type="match status" value="1"/>
</dbReference>
<dbReference type="RefSeq" id="WP_091427629.1">
    <property type="nucleotide sequence ID" value="NZ_FMCQ01000012.1"/>
</dbReference>
<dbReference type="Proteomes" id="UP000199405">
    <property type="component" value="Unassembled WGS sequence"/>
</dbReference>
<dbReference type="Proteomes" id="UP000669887">
    <property type="component" value="Unassembled WGS sequence"/>
</dbReference>
<dbReference type="GO" id="GO:0016740">
    <property type="term" value="F:transferase activity"/>
    <property type="evidence" value="ECO:0007669"/>
    <property type="project" value="UniProtKB-KW"/>
</dbReference>
<evidence type="ECO:0000256" key="2">
    <source>
        <dbReference type="ARBA" id="ARBA00022679"/>
    </source>
</evidence>
<dbReference type="EMBL" id="FMCQ01000012">
    <property type="protein sequence ID" value="SCF14699.1"/>
    <property type="molecule type" value="Genomic_DNA"/>
</dbReference>
<evidence type="ECO:0000256" key="3">
    <source>
        <dbReference type="ARBA" id="ARBA00022723"/>
    </source>
</evidence>
<evidence type="ECO:0000313" key="9">
    <source>
        <dbReference type="Proteomes" id="UP000669887"/>
    </source>
</evidence>
<organism evidence="6 9">
    <name type="scientific">Micromonospora tulbaghiae</name>
    <dbReference type="NCBI Taxonomy" id="479978"/>
    <lineage>
        <taxon>Bacteria</taxon>
        <taxon>Bacillati</taxon>
        <taxon>Actinomycetota</taxon>
        <taxon>Actinomycetes</taxon>
        <taxon>Micromonosporales</taxon>
        <taxon>Micromonosporaceae</taxon>
        <taxon>Micromonospora</taxon>
    </lineage>
</organism>
<dbReference type="InterPro" id="IPR005474">
    <property type="entry name" value="Transketolase_N"/>
</dbReference>
<gene>
    <name evidence="7" type="ORF">GA0070562_0616</name>
    <name evidence="6" type="ORF">J5U46_18550</name>
</gene>
<dbReference type="PROSITE" id="PS00801">
    <property type="entry name" value="TRANSKETOLASE_1"/>
    <property type="match status" value="1"/>
</dbReference>
<evidence type="ECO:0000256" key="4">
    <source>
        <dbReference type="ARBA" id="ARBA00023052"/>
    </source>
</evidence>
<dbReference type="EMBL" id="JAGFVQ010000036">
    <property type="protein sequence ID" value="MBO4142154.1"/>
    <property type="molecule type" value="Genomic_DNA"/>
</dbReference>
<evidence type="ECO:0000313" key="6">
    <source>
        <dbReference type="EMBL" id="MBO4142154.1"/>
    </source>
</evidence>
<dbReference type="AlphaFoldDB" id="A0AAW4JTP1"/>
<dbReference type="GeneID" id="93473310"/>
<feature type="domain" description="Transketolase N-terminal" evidence="5">
    <location>
        <begin position="24"/>
        <end position="267"/>
    </location>
</feature>
<dbReference type="InterPro" id="IPR029061">
    <property type="entry name" value="THDP-binding"/>
</dbReference>
<keyword evidence="4" id="KW-0786">Thiamine pyrophosphate</keyword>
<accession>A0AAW4JTP1</accession>
<keyword evidence="2" id="KW-0808">Transferase</keyword>
<dbReference type="PANTHER" id="PTHR47514:SF2">
    <property type="entry name" value="TRANSKETOLASE"/>
    <property type="match status" value="1"/>
</dbReference>
<dbReference type="Pfam" id="PF00456">
    <property type="entry name" value="Transketolase_N"/>
    <property type="match status" value="1"/>
</dbReference>
<evidence type="ECO:0000313" key="7">
    <source>
        <dbReference type="EMBL" id="SCF14699.1"/>
    </source>
</evidence>
<dbReference type="Gene3D" id="3.40.50.970">
    <property type="match status" value="1"/>
</dbReference>
<dbReference type="CDD" id="cd02012">
    <property type="entry name" value="TPP_TK"/>
    <property type="match status" value="1"/>
</dbReference>
<comment type="cofactor">
    <cofactor evidence="1">
        <name>thiamine diphosphate</name>
        <dbReference type="ChEBI" id="CHEBI:58937"/>
    </cofactor>
</comment>
<reference evidence="7 8" key="1">
    <citation type="submission" date="2016-06" db="EMBL/GenBank/DDBJ databases">
        <authorList>
            <person name="Varghese N."/>
            <person name="Submissions Spin"/>
        </authorList>
    </citation>
    <scope>NUCLEOTIDE SEQUENCE [LARGE SCALE GENOMIC DNA]</scope>
    <source>
        <strain evidence="7 8">DSM 45142</strain>
    </source>
</reference>
<evidence type="ECO:0000313" key="8">
    <source>
        <dbReference type="Proteomes" id="UP000199405"/>
    </source>
</evidence>
<dbReference type="GO" id="GO:0000287">
    <property type="term" value="F:magnesium ion binding"/>
    <property type="evidence" value="ECO:0007669"/>
    <property type="project" value="UniProtKB-ARBA"/>
</dbReference>
<keyword evidence="3" id="KW-0479">Metal-binding</keyword>
<protein>
    <submittedName>
        <fullName evidence="6 7">Transketolase</fullName>
    </submittedName>
</protein>
<dbReference type="SUPFAM" id="SSF52518">
    <property type="entry name" value="Thiamin diphosphate-binding fold (THDP-binding)"/>
    <property type="match status" value="1"/>
</dbReference>
<sequence>MTAVLEPAATRAPQSLAELTGRARRIRQHIVDVCTGGEGGHLGGSLSLVEVLTALYFDVLTVDPERPQAPERDIFLLSKGHGAVGLYATLAERGFFDPAELAGFGRPGSRLMAHPVCAVPGVEMPTGSLGHGLALGVGFALAARLDRSPRRTYVALGDGELQEGSVWEAAAGAAGLGLDQLTAVVDRNGFQLTGVTEQICPLEPLADRWRSFGWAVREVDGNDMAQVQSALRAAPWTPGRPSVLIARTVKGAGVPFVADRVASHYVRFTERQHARASAALRRQARGDGDD</sequence>
<reference evidence="6" key="2">
    <citation type="submission" date="2021-03" db="EMBL/GenBank/DDBJ databases">
        <title>X isolated from Micromonospora tulbaghiae.</title>
        <authorList>
            <person name="Stennett H.L."/>
        </authorList>
    </citation>
    <scope>NUCLEOTIDE SEQUENCE</scope>
    <source>
        <strain evidence="6">28M1-20</strain>
    </source>
</reference>
<keyword evidence="8" id="KW-1185">Reference proteome</keyword>